<dbReference type="InterPro" id="IPR024706">
    <property type="entry name" value="Peroxiredoxin_AhpC-typ"/>
</dbReference>
<keyword evidence="4" id="KW-0575">Peroxidase</keyword>
<keyword evidence="7" id="KW-0676">Redox-active center</keyword>
<evidence type="ECO:0000313" key="12">
    <source>
        <dbReference type="EMBL" id="TKW60764.1"/>
    </source>
</evidence>
<feature type="domain" description="Thioredoxin" evidence="11">
    <location>
        <begin position="2"/>
        <end position="160"/>
    </location>
</feature>
<evidence type="ECO:0000256" key="8">
    <source>
        <dbReference type="ARBA" id="ARBA00032824"/>
    </source>
</evidence>
<dbReference type="PROSITE" id="PS51352">
    <property type="entry name" value="THIOREDOXIN_2"/>
    <property type="match status" value="1"/>
</dbReference>
<dbReference type="EMBL" id="VAFM01000002">
    <property type="protein sequence ID" value="TKW60764.1"/>
    <property type="molecule type" value="Genomic_DNA"/>
</dbReference>
<evidence type="ECO:0000256" key="3">
    <source>
        <dbReference type="ARBA" id="ARBA00022490"/>
    </source>
</evidence>
<dbReference type="FunFam" id="3.40.30.10:FF:000002">
    <property type="entry name" value="Alkyl hydroperoxide reductase C"/>
    <property type="match status" value="1"/>
</dbReference>
<keyword evidence="5" id="KW-0560">Oxidoreductase</keyword>
<evidence type="ECO:0000259" key="11">
    <source>
        <dbReference type="PROSITE" id="PS51352"/>
    </source>
</evidence>
<evidence type="ECO:0000256" key="9">
    <source>
        <dbReference type="ARBA" id="ARBA00037420"/>
    </source>
</evidence>
<dbReference type="Pfam" id="PF10417">
    <property type="entry name" value="1-cysPrx_C"/>
    <property type="match status" value="1"/>
</dbReference>
<dbReference type="Pfam" id="PF00578">
    <property type="entry name" value="AhpC-TSA"/>
    <property type="match status" value="1"/>
</dbReference>
<comment type="caution">
    <text evidence="12">The sequence shown here is derived from an EMBL/GenBank/DDBJ whole genome shotgun (WGS) entry which is preliminary data.</text>
</comment>
<dbReference type="AlphaFoldDB" id="A0A6N4R9G2"/>
<feature type="active site" description="Cysteine sulfenic acid (-SOH) intermediate; for peroxidase activity" evidence="10">
    <location>
        <position position="48"/>
    </location>
</feature>
<dbReference type="GO" id="GO:0033554">
    <property type="term" value="P:cellular response to stress"/>
    <property type="evidence" value="ECO:0007669"/>
    <property type="project" value="TreeGrafter"/>
</dbReference>
<dbReference type="InterPro" id="IPR050217">
    <property type="entry name" value="Peroxiredoxin"/>
</dbReference>
<comment type="function">
    <text evidence="9">Thiol-specific peroxidase that catalyzes the reduction of hydrogen peroxide and organic hydroperoxides to water and alcohols, respectively. Plays a role in cell protection against oxidative stress by detoxifying peroxides.</text>
</comment>
<organism evidence="12 13">
    <name type="scientific">Blastochloris viridis</name>
    <name type="common">Rhodopseudomonas viridis</name>
    <dbReference type="NCBI Taxonomy" id="1079"/>
    <lineage>
        <taxon>Bacteria</taxon>
        <taxon>Pseudomonadati</taxon>
        <taxon>Pseudomonadota</taxon>
        <taxon>Alphaproteobacteria</taxon>
        <taxon>Hyphomicrobiales</taxon>
        <taxon>Blastochloridaceae</taxon>
        <taxon>Blastochloris</taxon>
    </lineage>
</organism>
<dbReference type="SUPFAM" id="SSF52833">
    <property type="entry name" value="Thioredoxin-like"/>
    <property type="match status" value="1"/>
</dbReference>
<keyword evidence="3" id="KW-0963">Cytoplasm</keyword>
<dbReference type="InterPro" id="IPR000866">
    <property type="entry name" value="AhpC/TSA"/>
</dbReference>
<dbReference type="PANTHER" id="PTHR10681">
    <property type="entry name" value="THIOREDOXIN PEROXIDASE"/>
    <property type="match status" value="1"/>
</dbReference>
<proteinExistence type="inferred from homology"/>
<dbReference type="InterPro" id="IPR013766">
    <property type="entry name" value="Thioredoxin_domain"/>
</dbReference>
<gene>
    <name evidence="12" type="ORF">DI628_07675</name>
</gene>
<dbReference type="PANTHER" id="PTHR10681:SF128">
    <property type="entry name" value="THIOREDOXIN-DEPENDENT PEROXIDE REDUCTASE, MITOCHONDRIAL"/>
    <property type="match status" value="1"/>
</dbReference>
<dbReference type="GO" id="GO:0006979">
    <property type="term" value="P:response to oxidative stress"/>
    <property type="evidence" value="ECO:0007669"/>
    <property type="project" value="TreeGrafter"/>
</dbReference>
<dbReference type="InterPro" id="IPR036249">
    <property type="entry name" value="Thioredoxin-like_sf"/>
</dbReference>
<evidence type="ECO:0000313" key="13">
    <source>
        <dbReference type="Proteomes" id="UP000320948"/>
    </source>
</evidence>
<dbReference type="InterPro" id="IPR019479">
    <property type="entry name" value="Peroxiredoxin_C"/>
</dbReference>
<dbReference type="GO" id="GO:0008379">
    <property type="term" value="F:thioredoxin peroxidase activity"/>
    <property type="evidence" value="ECO:0007669"/>
    <property type="project" value="TreeGrafter"/>
</dbReference>
<dbReference type="PIRSF" id="PIRSF000239">
    <property type="entry name" value="AHPC"/>
    <property type="match status" value="1"/>
</dbReference>
<dbReference type="Gene3D" id="3.40.30.10">
    <property type="entry name" value="Glutaredoxin"/>
    <property type="match status" value="1"/>
</dbReference>
<comment type="similarity">
    <text evidence="2">Belongs to the peroxiredoxin family. AhpC/Prx1 subfamily.</text>
</comment>
<dbReference type="CDD" id="cd03015">
    <property type="entry name" value="PRX_Typ2cys"/>
    <property type="match status" value="1"/>
</dbReference>
<keyword evidence="6" id="KW-1015">Disulfide bond</keyword>
<evidence type="ECO:0000256" key="6">
    <source>
        <dbReference type="ARBA" id="ARBA00023157"/>
    </source>
</evidence>
<evidence type="ECO:0000256" key="7">
    <source>
        <dbReference type="ARBA" id="ARBA00023284"/>
    </source>
</evidence>
<reference evidence="12 13" key="1">
    <citation type="journal article" date="2017" name="Nat. Commun.">
        <title>In situ click chemistry generation of cyclooxygenase-2 inhibitors.</title>
        <authorList>
            <person name="Bhardwaj A."/>
            <person name="Kaur J."/>
            <person name="Wuest M."/>
            <person name="Wuest F."/>
        </authorList>
    </citation>
    <scope>NUCLEOTIDE SEQUENCE [LARGE SCALE GENOMIC DNA]</scope>
    <source>
        <strain evidence="12">S2_018_000_R2_106</strain>
    </source>
</reference>
<evidence type="ECO:0000256" key="1">
    <source>
        <dbReference type="ARBA" id="ARBA00004496"/>
    </source>
</evidence>
<evidence type="ECO:0000256" key="10">
    <source>
        <dbReference type="PIRSR" id="PIRSR000239-1"/>
    </source>
</evidence>
<evidence type="ECO:0000256" key="2">
    <source>
        <dbReference type="ARBA" id="ARBA00009796"/>
    </source>
</evidence>
<dbReference type="GO" id="GO:0042744">
    <property type="term" value="P:hydrogen peroxide catabolic process"/>
    <property type="evidence" value="ECO:0007669"/>
    <property type="project" value="TreeGrafter"/>
</dbReference>
<comment type="subcellular location">
    <subcellularLocation>
        <location evidence="1">Cytoplasm</location>
    </subcellularLocation>
</comment>
<name>A0A6N4R9G2_BLAVI</name>
<evidence type="ECO:0000256" key="5">
    <source>
        <dbReference type="ARBA" id="ARBA00023002"/>
    </source>
</evidence>
<dbReference type="Proteomes" id="UP000320948">
    <property type="component" value="Unassembled WGS sequence"/>
</dbReference>
<dbReference type="GO" id="GO:0045454">
    <property type="term" value="P:cell redox homeostasis"/>
    <property type="evidence" value="ECO:0007669"/>
    <property type="project" value="TreeGrafter"/>
</dbReference>
<accession>A0A6N4R9G2</accession>
<dbReference type="GO" id="GO:0005829">
    <property type="term" value="C:cytosol"/>
    <property type="evidence" value="ECO:0007669"/>
    <property type="project" value="TreeGrafter"/>
</dbReference>
<evidence type="ECO:0000256" key="4">
    <source>
        <dbReference type="ARBA" id="ARBA00022559"/>
    </source>
</evidence>
<sequence>MMMVGDLFPVTSLPAVLADGSMNNDYEFLNKDGYTVVFFYPADFTFVCPTELVAFDKAKTEFDARNTKVVGVSVDSVHSHAAWRRTPLNQGGIGEINYPLLSDFCRDLSDPLGILNEDGVTYRASYLLDKEGKIRHFVVNDLPLGRSVNEMLRMVDALAFFEENGQVCPAGWQKGEAGMGADLESTSAYLSKAA</sequence>
<protein>
    <recommendedName>
        <fullName evidence="8">Thioredoxin peroxidase</fullName>
    </recommendedName>
</protein>